<evidence type="ECO:0000256" key="6">
    <source>
        <dbReference type="ARBA" id="ARBA00023002"/>
    </source>
</evidence>
<dbReference type="InterPro" id="IPR017972">
    <property type="entry name" value="Cyt_P450_CS"/>
</dbReference>
<dbReference type="GO" id="GO:0005506">
    <property type="term" value="F:iron ion binding"/>
    <property type="evidence" value="ECO:0007669"/>
    <property type="project" value="InterPro"/>
</dbReference>
<organism evidence="11">
    <name type="scientific">Rhodotorula toruloides</name>
    <name type="common">Yeast</name>
    <name type="synonym">Rhodosporidium toruloides</name>
    <dbReference type="NCBI Taxonomy" id="5286"/>
    <lineage>
        <taxon>Eukaryota</taxon>
        <taxon>Fungi</taxon>
        <taxon>Dikarya</taxon>
        <taxon>Basidiomycota</taxon>
        <taxon>Pucciniomycotina</taxon>
        <taxon>Microbotryomycetes</taxon>
        <taxon>Sporidiobolales</taxon>
        <taxon>Sporidiobolaceae</taxon>
        <taxon>Rhodotorula</taxon>
    </lineage>
</organism>
<dbReference type="GO" id="GO:0020037">
    <property type="term" value="F:heme binding"/>
    <property type="evidence" value="ECO:0007669"/>
    <property type="project" value="InterPro"/>
</dbReference>
<dbReference type="SUPFAM" id="SSF48264">
    <property type="entry name" value="Cytochrome P450"/>
    <property type="match status" value="1"/>
</dbReference>
<evidence type="ECO:0000256" key="4">
    <source>
        <dbReference type="ARBA" id="ARBA00022617"/>
    </source>
</evidence>
<dbReference type="OrthoDB" id="1055148at2759"/>
<comment type="cofactor">
    <cofactor evidence="1 9">
        <name>heme</name>
        <dbReference type="ChEBI" id="CHEBI:30413"/>
    </cofactor>
</comment>
<dbReference type="InterPro" id="IPR050364">
    <property type="entry name" value="Cytochrome_P450_fung"/>
</dbReference>
<evidence type="ECO:0000256" key="1">
    <source>
        <dbReference type="ARBA" id="ARBA00001971"/>
    </source>
</evidence>
<dbReference type="PANTHER" id="PTHR46300">
    <property type="entry name" value="P450, PUTATIVE (EUROFUNG)-RELATED-RELATED"/>
    <property type="match status" value="1"/>
</dbReference>
<dbReference type="PROSITE" id="PS00086">
    <property type="entry name" value="CYTOCHROME_P450"/>
    <property type="match status" value="1"/>
</dbReference>
<proteinExistence type="inferred from homology"/>
<dbReference type="GO" id="GO:0016705">
    <property type="term" value="F:oxidoreductase activity, acting on paired donors, with incorporation or reduction of molecular oxygen"/>
    <property type="evidence" value="ECO:0007669"/>
    <property type="project" value="InterPro"/>
</dbReference>
<evidence type="ECO:0000313" key="11">
    <source>
        <dbReference type="EMBL" id="CDR41873.1"/>
    </source>
</evidence>
<protein>
    <submittedName>
        <fullName evidence="11">RHTO0S06e07338g1_1</fullName>
    </submittedName>
</protein>
<dbReference type="EMBL" id="LK052941">
    <property type="protein sequence ID" value="CDR41873.1"/>
    <property type="molecule type" value="Genomic_DNA"/>
</dbReference>
<sequence>MDLNATLVSPGVPATLDSPSSPFDLDLSTPQVLLGTVLFGLASILVLLWPRKAANLPPGPKPGFLVGNRNQAPKSKPWRWFRDLNQQYGDVVYLQMGQTPTIVLGSAQAAWDLLEKKSNIYSSRPRFIMGQELLSGNMRGLMSGYNDFWRRWRKVLHGAFMQKAADNYKPIQNLESKQLMHDLLTRPEGFRDHLERYAASVIVTVNYGRRVHNVWTDTVVCENRRSMDVLTSVNIPGKYLVESLPILLKLPNFLTPWRQYALEQKQRDIDLYLGLVQEVKDKMAKGTAPYSFAKQLIEEKEKWGMSDLEIAYTCSTPFGAGVETSSGTLLSFFLACAHAGETFIPKAQEELDRVVGKDRLPTFDDFQDLPYVRAVVNETLRWRPIAVLGGTPHASTEDDWYNGMFIPKGSTVIANLWSIHLNEKDFPEPHKFDPERFMVKRDYPGRWGHSAFGFGRRICPGMHLAENSIYINIARILWAFNISKAKDASGNDIPVDIFEFTDGFNSMPKPFKCSIKVRSPAHAAVIEREYSEAAEEFKQFEE</sequence>
<dbReference type="Pfam" id="PF00067">
    <property type="entry name" value="p450"/>
    <property type="match status" value="1"/>
</dbReference>
<dbReference type="InterPro" id="IPR002401">
    <property type="entry name" value="Cyt_P450_E_grp-I"/>
</dbReference>
<dbReference type="Gene3D" id="1.10.630.10">
    <property type="entry name" value="Cytochrome P450"/>
    <property type="match status" value="1"/>
</dbReference>
<keyword evidence="8 10" id="KW-0503">Monooxygenase</keyword>
<evidence type="ECO:0000256" key="7">
    <source>
        <dbReference type="ARBA" id="ARBA00023004"/>
    </source>
</evidence>
<keyword evidence="6 10" id="KW-0560">Oxidoreductase</keyword>
<feature type="binding site" description="axial binding residue" evidence="9">
    <location>
        <position position="459"/>
    </location>
    <ligand>
        <name>heme</name>
        <dbReference type="ChEBI" id="CHEBI:30413"/>
    </ligand>
    <ligandPart>
        <name>Fe</name>
        <dbReference type="ChEBI" id="CHEBI:18248"/>
    </ligandPart>
</feature>
<dbReference type="InterPro" id="IPR001128">
    <property type="entry name" value="Cyt_P450"/>
</dbReference>
<evidence type="ECO:0000256" key="10">
    <source>
        <dbReference type="RuleBase" id="RU000461"/>
    </source>
</evidence>
<dbReference type="AlphaFoldDB" id="A0A061AW41"/>
<evidence type="ECO:0000256" key="8">
    <source>
        <dbReference type="ARBA" id="ARBA00023033"/>
    </source>
</evidence>
<dbReference type="PRINTS" id="PR00385">
    <property type="entry name" value="P450"/>
</dbReference>
<name>A0A061AW41_RHOTO</name>
<dbReference type="InterPro" id="IPR036396">
    <property type="entry name" value="Cyt_P450_sf"/>
</dbReference>
<evidence type="ECO:0000256" key="3">
    <source>
        <dbReference type="ARBA" id="ARBA00010617"/>
    </source>
</evidence>
<comment type="similarity">
    <text evidence="3 10">Belongs to the cytochrome P450 family.</text>
</comment>
<gene>
    <name evidence="11" type="ORF">RHTO0S_06e07338g</name>
</gene>
<evidence type="ECO:0000256" key="2">
    <source>
        <dbReference type="ARBA" id="ARBA00005179"/>
    </source>
</evidence>
<comment type="pathway">
    <text evidence="2">Secondary metabolite biosynthesis.</text>
</comment>
<keyword evidence="5 9" id="KW-0479">Metal-binding</keyword>
<dbReference type="PANTHER" id="PTHR46300:SF1">
    <property type="entry name" value="P450, PUTATIVE (EUROFUNG)-RELATED"/>
    <property type="match status" value="1"/>
</dbReference>
<dbReference type="PRINTS" id="PR00463">
    <property type="entry name" value="EP450I"/>
</dbReference>
<evidence type="ECO:0000256" key="9">
    <source>
        <dbReference type="PIRSR" id="PIRSR602401-1"/>
    </source>
</evidence>
<dbReference type="GO" id="GO:0004497">
    <property type="term" value="F:monooxygenase activity"/>
    <property type="evidence" value="ECO:0007669"/>
    <property type="project" value="UniProtKB-KW"/>
</dbReference>
<dbReference type="CDD" id="cd11065">
    <property type="entry name" value="CYP64-like"/>
    <property type="match status" value="1"/>
</dbReference>
<keyword evidence="7 9" id="KW-0408">Iron</keyword>
<evidence type="ECO:0000256" key="5">
    <source>
        <dbReference type="ARBA" id="ARBA00022723"/>
    </source>
</evidence>
<accession>A0A061AW41</accession>
<keyword evidence="4 9" id="KW-0349">Heme</keyword>
<reference evidence="11" key="1">
    <citation type="journal article" date="2014" name="Genome Announc.">
        <title>Draft genome sequence of Rhodosporidium toruloides CECT1137, an oleaginous yeast of biotechnological interest.</title>
        <authorList>
            <person name="Morin N."/>
            <person name="Calcas X."/>
            <person name="Devillers H."/>
            <person name="Durrens P."/>
            <person name="Sherman D.J."/>
            <person name="Nicaud J.-M."/>
            <person name="Neuveglise C."/>
        </authorList>
    </citation>
    <scope>NUCLEOTIDE SEQUENCE</scope>
    <source>
        <strain evidence="11">CECT1137</strain>
    </source>
</reference>